<evidence type="ECO:0000259" key="7">
    <source>
        <dbReference type="PROSITE" id="PS50950"/>
    </source>
</evidence>
<keyword evidence="6" id="KW-0472">Membrane</keyword>
<keyword evidence="1" id="KW-0479">Metal-binding</keyword>
<dbReference type="Proteomes" id="UP000694580">
    <property type="component" value="Chromosome 9"/>
</dbReference>
<reference evidence="8 9" key="1">
    <citation type="submission" date="2020-06" db="EMBL/GenBank/DDBJ databases">
        <authorList>
            <consortium name="Wellcome Sanger Institute Data Sharing"/>
        </authorList>
    </citation>
    <scope>NUCLEOTIDE SEQUENCE [LARGE SCALE GENOMIC DNA]</scope>
</reference>
<dbReference type="PROSITE" id="PS50950">
    <property type="entry name" value="ZF_THAP"/>
    <property type="match status" value="1"/>
</dbReference>
<dbReference type="PANTHER" id="PTHR47696">
    <property type="entry name" value="THAP DOMAIN-CONTAINING PROTEIN 2"/>
    <property type="match status" value="1"/>
</dbReference>
<dbReference type="GO" id="GO:0008270">
    <property type="term" value="F:zinc ion binding"/>
    <property type="evidence" value="ECO:0007669"/>
    <property type="project" value="UniProtKB-KW"/>
</dbReference>
<organism evidence="8 9">
    <name type="scientific">Denticeps clupeoides</name>
    <name type="common">denticle herring</name>
    <dbReference type="NCBI Taxonomy" id="299321"/>
    <lineage>
        <taxon>Eukaryota</taxon>
        <taxon>Metazoa</taxon>
        <taxon>Chordata</taxon>
        <taxon>Craniata</taxon>
        <taxon>Vertebrata</taxon>
        <taxon>Euteleostomi</taxon>
        <taxon>Actinopterygii</taxon>
        <taxon>Neopterygii</taxon>
        <taxon>Teleostei</taxon>
        <taxon>Clupei</taxon>
        <taxon>Clupeiformes</taxon>
        <taxon>Denticipitoidei</taxon>
        <taxon>Denticipitidae</taxon>
        <taxon>Denticeps</taxon>
    </lineage>
</organism>
<feature type="transmembrane region" description="Helical" evidence="6">
    <location>
        <begin position="114"/>
        <end position="135"/>
    </location>
</feature>
<reference evidence="8" key="3">
    <citation type="submission" date="2025-09" db="UniProtKB">
        <authorList>
            <consortium name="Ensembl"/>
        </authorList>
    </citation>
    <scope>IDENTIFICATION</scope>
</reference>
<accession>A0AAY4B1Y4</accession>
<dbReference type="InterPro" id="IPR006612">
    <property type="entry name" value="THAP_Znf"/>
</dbReference>
<dbReference type="SUPFAM" id="SSF57716">
    <property type="entry name" value="Glucocorticoid receptor-like (DNA-binding domain)"/>
    <property type="match status" value="1"/>
</dbReference>
<keyword evidence="9" id="KW-1185">Reference proteome</keyword>
<dbReference type="AlphaFoldDB" id="A0AAY4B1Y4"/>
<name>A0AAY4B1Y4_9TELE</name>
<protein>
    <recommendedName>
        <fullName evidence="7">THAP-type domain-containing protein</fullName>
    </recommendedName>
</protein>
<evidence type="ECO:0000256" key="1">
    <source>
        <dbReference type="ARBA" id="ARBA00022723"/>
    </source>
</evidence>
<dbReference type="SMART" id="SM00692">
    <property type="entry name" value="DM3"/>
    <property type="match status" value="1"/>
</dbReference>
<dbReference type="Pfam" id="PF05485">
    <property type="entry name" value="THAP"/>
    <property type="match status" value="1"/>
</dbReference>
<dbReference type="PANTHER" id="PTHR47696:SF1">
    <property type="entry name" value="THAP DOMAIN-CONTAINING PROTEIN 2"/>
    <property type="match status" value="1"/>
</dbReference>
<evidence type="ECO:0000256" key="4">
    <source>
        <dbReference type="ARBA" id="ARBA00023125"/>
    </source>
</evidence>
<keyword evidence="6" id="KW-1133">Transmembrane helix</keyword>
<keyword evidence="3" id="KW-0862">Zinc</keyword>
<evidence type="ECO:0000313" key="9">
    <source>
        <dbReference type="Proteomes" id="UP000694580"/>
    </source>
</evidence>
<evidence type="ECO:0000256" key="3">
    <source>
        <dbReference type="ARBA" id="ARBA00022833"/>
    </source>
</evidence>
<dbReference type="Ensembl" id="ENSDCDT00010015821.1">
    <property type="protein sequence ID" value="ENSDCDP00010015003.1"/>
    <property type="gene ID" value="ENSDCDG00010006851.1"/>
</dbReference>
<feature type="domain" description="THAP-type" evidence="7">
    <location>
        <begin position="1"/>
        <end position="80"/>
    </location>
</feature>
<proteinExistence type="predicted"/>
<keyword evidence="4 5" id="KW-0238">DNA-binding</keyword>
<evidence type="ECO:0000313" key="8">
    <source>
        <dbReference type="Ensembl" id="ENSDCDP00010015003.1"/>
    </source>
</evidence>
<keyword evidence="6" id="KW-0812">Transmembrane</keyword>
<evidence type="ECO:0000256" key="5">
    <source>
        <dbReference type="PROSITE-ProRule" id="PRU00309"/>
    </source>
</evidence>
<evidence type="ECO:0000256" key="6">
    <source>
        <dbReference type="SAM" id="Phobius"/>
    </source>
</evidence>
<dbReference type="GO" id="GO:0003677">
    <property type="term" value="F:DNA binding"/>
    <property type="evidence" value="ECO:0007669"/>
    <property type="project" value="UniProtKB-UniRule"/>
</dbReference>
<reference evidence="8" key="2">
    <citation type="submission" date="2025-08" db="UniProtKB">
        <authorList>
            <consortium name="Ensembl"/>
        </authorList>
    </citation>
    <scope>IDENTIFICATION</scope>
</reference>
<evidence type="ECO:0000256" key="2">
    <source>
        <dbReference type="ARBA" id="ARBA00022771"/>
    </source>
</evidence>
<dbReference type="SMART" id="SM00980">
    <property type="entry name" value="THAP"/>
    <property type="match status" value="1"/>
</dbReference>
<dbReference type="GeneTree" id="ENSGT00940000165627"/>
<sequence>MPDFCAAYGCSNERTKKTKDQGVTFHNEGKRRQAWTLALRRKGFVAKPRTVLCSSHFRPEDFDRTGQTVRLREGAIPSIFNFPKSKRNHEVPTPSPSHSSPVSVFFFFQNCWKWMKVMLIFLFYSLLINLFFFFWSRRQKQNLST</sequence>
<dbReference type="InterPro" id="IPR026521">
    <property type="entry name" value="THAP2"/>
</dbReference>
<keyword evidence="2 5" id="KW-0863">Zinc-finger</keyword>